<protein>
    <submittedName>
        <fullName evidence="2">Uncharacterized protein</fullName>
    </submittedName>
</protein>
<feature type="region of interest" description="Disordered" evidence="1">
    <location>
        <begin position="491"/>
        <end position="525"/>
    </location>
</feature>
<dbReference type="EMBL" id="OB660063">
    <property type="protein sequence ID" value="CAD7222465.1"/>
    <property type="molecule type" value="Genomic_DNA"/>
</dbReference>
<organism evidence="2">
    <name type="scientific">Cyprideis torosa</name>
    <dbReference type="NCBI Taxonomy" id="163714"/>
    <lineage>
        <taxon>Eukaryota</taxon>
        <taxon>Metazoa</taxon>
        <taxon>Ecdysozoa</taxon>
        <taxon>Arthropoda</taxon>
        <taxon>Crustacea</taxon>
        <taxon>Oligostraca</taxon>
        <taxon>Ostracoda</taxon>
        <taxon>Podocopa</taxon>
        <taxon>Podocopida</taxon>
        <taxon>Cytherocopina</taxon>
        <taxon>Cytheroidea</taxon>
        <taxon>Cytherideidae</taxon>
        <taxon>Cyprideis</taxon>
    </lineage>
</organism>
<dbReference type="SUPFAM" id="SSF57501">
    <property type="entry name" value="Cystine-knot cytokines"/>
    <property type="match status" value="1"/>
</dbReference>
<dbReference type="Gene3D" id="2.10.90.10">
    <property type="entry name" value="Cystine-knot cytokines"/>
    <property type="match status" value="1"/>
</dbReference>
<reference evidence="2" key="1">
    <citation type="submission" date="2020-11" db="EMBL/GenBank/DDBJ databases">
        <authorList>
            <person name="Tran Van P."/>
        </authorList>
    </citation>
    <scope>NUCLEOTIDE SEQUENCE</scope>
</reference>
<name>A0A7R8W0L6_9CRUS</name>
<dbReference type="InterPro" id="IPR029034">
    <property type="entry name" value="Cystine-knot_cytokine"/>
</dbReference>
<sequence>MAEVAIRRLPSEIRSEILMFVPFLVLLSASPLLPPPNPLDGQPVHFYSVDSGTLQLIKSDTLRWIHLKSLFEEKKNDQKSKSTSTASTGRVSDLVNLEEYWSYGIPGNHGNAESQPLFICRVYLYGRYLPGRVDGKECRISALDQSLRDFQLLVSPSLSSNTAWVPWFSGDPIPEGALTVAKDAIVARKAELYSMDSASSPSFVVGRFSPSRGEAEILMRSTKTRLWTSDIELLIEIQPLRYSIHNPIFHMENGTVQIQSLKTHLLADSLVVNPLSAVSPVHIAIPYYFESSILVTGIPGMKSQVETVFDAGNPLRLSNGRDIFLRNIIAGPFPWGENSTKNSSNVATAYLEAEWEPPTAPPSMAPELPAVDGDSPTTSWFSSSGTGRRPSLRGIMSPPNNSSESPSMSSSTSAIRSAAGWLRGRNAGMEGSPRPPLILLLMLFVLGPDWSAPHANILTLTPVSNSTEPNWLTSPSSGTVVLSAPRISEPFSDLQPTPINPLETTPSAEVDVTVPPTSSLPPTPATDFEEVVPEVQLESPASSASDVEESEMIVRDKRQSDMVRLLTSFSADVMTPYPAFEVGPEFRQTLGESPTATPGPEPAQVALLKTIQNMRHRRETGKLWDCEKRQMWVDLGDNHFPRYLRTMECVQKSCFYGSFRCVPRAFTVKKPEVSSTSEIPSTTAEDDRQHVPEELREKWVWEELGVTFCCDCTNVN</sequence>
<proteinExistence type="predicted"/>
<feature type="region of interest" description="Disordered" evidence="1">
    <location>
        <begin position="357"/>
        <end position="412"/>
    </location>
</feature>
<dbReference type="PANTHER" id="PTHR39940">
    <property type="entry name" value="PROTHORACICOTROPIC HORMONE, ISOFORM F"/>
    <property type="match status" value="1"/>
</dbReference>
<dbReference type="GO" id="GO:0005102">
    <property type="term" value="F:signaling receptor binding"/>
    <property type="evidence" value="ECO:0007669"/>
    <property type="project" value="TreeGrafter"/>
</dbReference>
<dbReference type="OrthoDB" id="5950649at2759"/>
<dbReference type="InterPro" id="IPR052876">
    <property type="entry name" value="Insect_Hormone_Regulators"/>
</dbReference>
<accession>A0A7R8W0L6</accession>
<evidence type="ECO:0000256" key="1">
    <source>
        <dbReference type="SAM" id="MobiDB-lite"/>
    </source>
</evidence>
<feature type="compositionally biased region" description="Low complexity" evidence="1">
    <location>
        <begin position="396"/>
        <end position="412"/>
    </location>
</feature>
<feature type="compositionally biased region" description="Polar residues" evidence="1">
    <location>
        <begin position="375"/>
        <end position="386"/>
    </location>
</feature>
<dbReference type="PANTHER" id="PTHR39940:SF1">
    <property type="entry name" value="PROTHORACICOTROPIC HORMONE, ISOFORM F"/>
    <property type="match status" value="1"/>
</dbReference>
<feature type="compositionally biased region" description="Polar residues" evidence="1">
    <location>
        <begin position="494"/>
        <end position="507"/>
    </location>
</feature>
<gene>
    <name evidence="2" type="ORF">CTOB1V02_LOCUS473</name>
</gene>
<dbReference type="AlphaFoldDB" id="A0A7R8W0L6"/>
<evidence type="ECO:0000313" key="2">
    <source>
        <dbReference type="EMBL" id="CAD7222465.1"/>
    </source>
</evidence>